<gene>
    <name evidence="1" type="primary">Acey_s0003.g1382</name>
    <name evidence="1" type="ORF">Y032_0003g1382</name>
</gene>
<organism evidence="1 2">
    <name type="scientific">Ancylostoma ceylanicum</name>
    <dbReference type="NCBI Taxonomy" id="53326"/>
    <lineage>
        <taxon>Eukaryota</taxon>
        <taxon>Metazoa</taxon>
        <taxon>Ecdysozoa</taxon>
        <taxon>Nematoda</taxon>
        <taxon>Chromadorea</taxon>
        <taxon>Rhabditida</taxon>
        <taxon>Rhabditina</taxon>
        <taxon>Rhabditomorpha</taxon>
        <taxon>Strongyloidea</taxon>
        <taxon>Ancylostomatidae</taxon>
        <taxon>Ancylostomatinae</taxon>
        <taxon>Ancylostoma</taxon>
    </lineage>
</organism>
<comment type="caution">
    <text evidence="1">The sequence shown here is derived from an EMBL/GenBank/DDBJ whole genome shotgun (WGS) entry which is preliminary data.</text>
</comment>
<keyword evidence="2" id="KW-1185">Reference proteome</keyword>
<reference evidence="2" key="1">
    <citation type="journal article" date="2015" name="Nat. Genet.">
        <title>The genome and transcriptome of the zoonotic hookworm Ancylostoma ceylanicum identify infection-specific gene families.</title>
        <authorList>
            <person name="Schwarz E.M."/>
            <person name="Hu Y."/>
            <person name="Antoshechkin I."/>
            <person name="Miller M.M."/>
            <person name="Sternberg P.W."/>
            <person name="Aroian R.V."/>
        </authorList>
    </citation>
    <scope>NUCLEOTIDE SEQUENCE</scope>
    <source>
        <strain evidence="2">HY135</strain>
    </source>
</reference>
<dbReference type="AlphaFoldDB" id="A0A016VZB2"/>
<dbReference type="Proteomes" id="UP000024635">
    <property type="component" value="Unassembled WGS sequence"/>
</dbReference>
<name>A0A016VZB2_9BILA</name>
<protein>
    <submittedName>
        <fullName evidence="1">Uncharacterized protein</fullName>
    </submittedName>
</protein>
<accession>A0A016VZB2</accession>
<sequence length="85" mass="9884">MEYSCMDFRLCSVRDLFQAASKIDPLEEHPDLLNRVEQSDREELRALKDDFQCFSDEMQYKQSEYAYMLPAQRCHPSGSMVAPAA</sequence>
<proteinExistence type="predicted"/>
<dbReference type="EMBL" id="JARK01001339">
    <property type="protein sequence ID" value="EYC32068.1"/>
    <property type="molecule type" value="Genomic_DNA"/>
</dbReference>
<evidence type="ECO:0000313" key="2">
    <source>
        <dbReference type="Proteomes" id="UP000024635"/>
    </source>
</evidence>
<evidence type="ECO:0000313" key="1">
    <source>
        <dbReference type="EMBL" id="EYC32068.1"/>
    </source>
</evidence>